<gene>
    <name evidence="9" type="ORF">ASJ35_15005</name>
</gene>
<keyword evidence="3" id="KW-0229">DNA integration</keyword>
<evidence type="ECO:0000259" key="7">
    <source>
        <dbReference type="PROSITE" id="PS51898"/>
    </source>
</evidence>
<dbReference type="SUPFAM" id="SSF56349">
    <property type="entry name" value="DNA breaking-rejoining enzymes"/>
    <property type="match status" value="1"/>
</dbReference>
<comment type="function">
    <text evidence="1">Site-specific tyrosine recombinase, which acts by catalyzing the cutting and rejoining of the recombining DNA molecules.</text>
</comment>
<feature type="domain" description="Tyr recombinase" evidence="7">
    <location>
        <begin position="182"/>
        <end position="386"/>
    </location>
</feature>
<dbReference type="InterPro" id="IPR010998">
    <property type="entry name" value="Integrase_recombinase_N"/>
</dbReference>
<dbReference type="InterPro" id="IPR013762">
    <property type="entry name" value="Integrase-like_cat_sf"/>
</dbReference>
<dbReference type="InterPro" id="IPR011010">
    <property type="entry name" value="DNA_brk_join_enz"/>
</dbReference>
<evidence type="ECO:0000256" key="4">
    <source>
        <dbReference type="ARBA" id="ARBA00023125"/>
    </source>
</evidence>
<comment type="similarity">
    <text evidence="2">Belongs to the 'phage' integrase family.</text>
</comment>
<name>A0A0W7TMV8_9FIRM</name>
<accession>A0A0W7TMV8</accession>
<dbReference type="PROSITE" id="PS51900">
    <property type="entry name" value="CB"/>
    <property type="match status" value="1"/>
</dbReference>
<dbReference type="RefSeq" id="WP_058723682.1">
    <property type="nucleotide sequence ID" value="NZ_LMUA01000027.1"/>
</dbReference>
<dbReference type="Pfam" id="PF14659">
    <property type="entry name" value="Phage_int_SAM_3"/>
    <property type="match status" value="1"/>
</dbReference>
<dbReference type="GO" id="GO:0015074">
    <property type="term" value="P:DNA integration"/>
    <property type="evidence" value="ECO:0007669"/>
    <property type="project" value="UniProtKB-KW"/>
</dbReference>
<dbReference type="Proteomes" id="UP000053433">
    <property type="component" value="Unassembled WGS sequence"/>
</dbReference>
<dbReference type="PROSITE" id="PS51898">
    <property type="entry name" value="TYR_RECOMBINASE"/>
    <property type="match status" value="1"/>
</dbReference>
<reference evidence="9 10" key="1">
    <citation type="submission" date="2015-10" db="EMBL/GenBank/DDBJ databases">
        <title>A novel member of the family Ruminococcaceae isolated from human faeces.</title>
        <authorList>
            <person name="Shkoporov A.N."/>
            <person name="Chaplin A.V."/>
            <person name="Motuzova O.V."/>
            <person name="Kafarskaia L.I."/>
            <person name="Efimov B.A."/>
        </authorList>
    </citation>
    <scope>NUCLEOTIDE SEQUENCE [LARGE SCALE GENOMIC DNA]</scope>
    <source>
        <strain evidence="9 10">668</strain>
    </source>
</reference>
<protein>
    <submittedName>
        <fullName evidence="9">Integrase</fullName>
    </submittedName>
</protein>
<keyword evidence="5" id="KW-0233">DNA recombination</keyword>
<organism evidence="9 10">
    <name type="scientific">Ruthenibacterium lactatiformans</name>
    <dbReference type="NCBI Taxonomy" id="1550024"/>
    <lineage>
        <taxon>Bacteria</taxon>
        <taxon>Bacillati</taxon>
        <taxon>Bacillota</taxon>
        <taxon>Clostridia</taxon>
        <taxon>Eubacteriales</taxon>
        <taxon>Oscillospiraceae</taxon>
        <taxon>Ruthenibacterium</taxon>
    </lineage>
</organism>
<dbReference type="GO" id="GO:0006310">
    <property type="term" value="P:DNA recombination"/>
    <property type="evidence" value="ECO:0007669"/>
    <property type="project" value="UniProtKB-KW"/>
</dbReference>
<sequence length="392" mass="44959">MASIRKRGENSYLLVVSRGYDYQGNRLKPAQKTVHPPLDLTAKQTQKWLNEQAVLYEQEVKHTPAQPVDRSITLAKYIEVWLEQVAPKKLAASTLSRDRQDIRRILPALGHYKLTELNKEILRDFYDAMRQERNENTGNLLAEGTVEGIHSCLCGILSDAVEAGYITHNPAWRAYKKKGISKERPVADEETVQRLIAALETQSLKYEVYYKLILATGMRRGEACGLRWSDIDWRQRALHIRRNVVKLSRQPIMVKEPKTRAGVRVVYLSKDMCKLLRAWEKECKWEKEQRGDDELTQDDYLFQQPNGDPMVPCTFTYRFKMILRENGLPDDLNVHSLRHTNASMLIAQGVDVRTVAGLLGHAQPSTTLDIYSHAFDKNKRLAGQKLSEAMGL</sequence>
<dbReference type="InterPro" id="IPR004107">
    <property type="entry name" value="Integrase_SAM-like_N"/>
</dbReference>
<dbReference type="Pfam" id="PF00589">
    <property type="entry name" value="Phage_integrase"/>
    <property type="match status" value="1"/>
</dbReference>
<evidence type="ECO:0000256" key="1">
    <source>
        <dbReference type="ARBA" id="ARBA00003283"/>
    </source>
</evidence>
<keyword evidence="4 6" id="KW-0238">DNA-binding</keyword>
<dbReference type="PANTHER" id="PTHR30349:SF64">
    <property type="entry name" value="PROPHAGE INTEGRASE INTD-RELATED"/>
    <property type="match status" value="1"/>
</dbReference>
<dbReference type="PANTHER" id="PTHR30349">
    <property type="entry name" value="PHAGE INTEGRASE-RELATED"/>
    <property type="match status" value="1"/>
</dbReference>
<dbReference type="AlphaFoldDB" id="A0A0W7TMV8"/>
<dbReference type="EMBL" id="LMUA01000027">
    <property type="protein sequence ID" value="KUE75175.1"/>
    <property type="molecule type" value="Genomic_DNA"/>
</dbReference>
<evidence type="ECO:0000256" key="5">
    <source>
        <dbReference type="ARBA" id="ARBA00023172"/>
    </source>
</evidence>
<dbReference type="Gene3D" id="1.10.443.10">
    <property type="entry name" value="Intergrase catalytic core"/>
    <property type="match status" value="1"/>
</dbReference>
<evidence type="ECO:0000313" key="9">
    <source>
        <dbReference type="EMBL" id="KUE75175.1"/>
    </source>
</evidence>
<comment type="caution">
    <text evidence="9">The sequence shown here is derived from an EMBL/GenBank/DDBJ whole genome shotgun (WGS) entry which is preliminary data.</text>
</comment>
<evidence type="ECO:0000256" key="2">
    <source>
        <dbReference type="ARBA" id="ARBA00008857"/>
    </source>
</evidence>
<evidence type="ECO:0000256" key="3">
    <source>
        <dbReference type="ARBA" id="ARBA00022908"/>
    </source>
</evidence>
<proteinExistence type="inferred from homology"/>
<evidence type="ECO:0000256" key="6">
    <source>
        <dbReference type="PROSITE-ProRule" id="PRU01248"/>
    </source>
</evidence>
<evidence type="ECO:0000259" key="8">
    <source>
        <dbReference type="PROSITE" id="PS51900"/>
    </source>
</evidence>
<dbReference type="InterPro" id="IPR044068">
    <property type="entry name" value="CB"/>
</dbReference>
<dbReference type="CDD" id="cd01189">
    <property type="entry name" value="INT_ICEBs1_C_like"/>
    <property type="match status" value="1"/>
</dbReference>
<dbReference type="InterPro" id="IPR002104">
    <property type="entry name" value="Integrase_catalytic"/>
</dbReference>
<dbReference type="GO" id="GO:0003677">
    <property type="term" value="F:DNA binding"/>
    <property type="evidence" value="ECO:0007669"/>
    <property type="project" value="UniProtKB-UniRule"/>
</dbReference>
<dbReference type="InterPro" id="IPR050090">
    <property type="entry name" value="Tyrosine_recombinase_XerCD"/>
</dbReference>
<evidence type="ECO:0000313" key="10">
    <source>
        <dbReference type="Proteomes" id="UP000053433"/>
    </source>
</evidence>
<dbReference type="Gene3D" id="1.10.150.130">
    <property type="match status" value="1"/>
</dbReference>
<feature type="domain" description="Core-binding (CB)" evidence="8">
    <location>
        <begin position="72"/>
        <end position="161"/>
    </location>
</feature>